<feature type="compositionally biased region" description="Basic and acidic residues" evidence="1">
    <location>
        <begin position="306"/>
        <end position="317"/>
    </location>
</feature>
<dbReference type="GO" id="GO:0031122">
    <property type="term" value="P:cytoplasmic microtubule organization"/>
    <property type="evidence" value="ECO:0007669"/>
    <property type="project" value="TreeGrafter"/>
</dbReference>
<name>A0AAX4PH73_9CHLO</name>
<feature type="region of interest" description="Disordered" evidence="1">
    <location>
        <begin position="753"/>
        <end position="773"/>
    </location>
</feature>
<evidence type="ECO:0000313" key="2">
    <source>
        <dbReference type="EMBL" id="WZN65588.1"/>
    </source>
</evidence>
<feature type="region of interest" description="Disordered" evidence="1">
    <location>
        <begin position="507"/>
        <end position="673"/>
    </location>
</feature>
<dbReference type="GO" id="GO:0097431">
    <property type="term" value="C:mitotic spindle pole"/>
    <property type="evidence" value="ECO:0007669"/>
    <property type="project" value="TreeGrafter"/>
</dbReference>
<sequence>MESSQSDERRLFCLEVVVDKCGEEGTEQLLARHRPKGRKAVDVKGLKDMDDLKRRLKTYLKEAQRNQFPLPKTSEYASRACAVRFLDYPLLIVDRAKVKAPPTVSEHPLRGVEVGVPFGQGKSCMFHTTARKLVSLLRDHPLHIAYLDLRRREEPKLVGTASLPLSDSIVLEQKGLHTHAPIYSITGERVGSIALYVRLSCHGSTLLRHLVNFRGISSPGPRSRVMAGEDGVANAAAEEGEEDAPARVVTIGGEEGKSPVVVPRPRPVSGAKGPRDLSSVRSFRQTKAAIYAAPRPPTLFYDPDMEVERPERPRETKVMVSGAEGGHVETPSARGRYQNADANEDEDDSSSSSLSPSAREVAEVRPTGRKPPSGGAPLKARPAAGRELRSSGVQANVTLDTHELIRELALEISNAIRQGANSMISQVGIRREDTFVAAAEAGEAEHAATAAMPELELEVAEPASGEGLLDTTNVEDELEQLLQDLETKPIASIMYGDPGAALREELAREASAEVSSDQRPPGPAPNSEGPRGTAPPRQEVPPALEESADTPTVDDEEKGEGGKGNAEVGQISVLAGQERLVLSDPSEEPAAGADAGESSEEESYTPFGDDDDDDGDNGDAGALDAREDLKTESTLLEIDGGARAAAEEEEEVRQAAPPAPPPGPPPVFDDGVQKTMTENPAMAAVGKVWEDEYGDVGDDLDAVLTEGSLDLLPSGTEAESYVIESDISEEISEAISEEEAGELPSETRQVALPHAAGGGDAKRGLTLFKSTKN</sequence>
<dbReference type="PANTHER" id="PTHR21831">
    <property type="entry name" value="MICROTUBULE-ASSOCIATED PROTEIN 10"/>
    <property type="match status" value="1"/>
</dbReference>
<keyword evidence="3" id="KW-1185">Reference proteome</keyword>
<dbReference type="GO" id="GO:1990023">
    <property type="term" value="C:mitotic spindle midzone"/>
    <property type="evidence" value="ECO:0007669"/>
    <property type="project" value="TreeGrafter"/>
</dbReference>
<dbReference type="Proteomes" id="UP001472866">
    <property type="component" value="Chromosome 12"/>
</dbReference>
<dbReference type="EMBL" id="CP151512">
    <property type="protein sequence ID" value="WZN65588.1"/>
    <property type="molecule type" value="Genomic_DNA"/>
</dbReference>
<dbReference type="InterPro" id="IPR039302">
    <property type="entry name" value="MAP10"/>
</dbReference>
<organism evidence="2 3">
    <name type="scientific">Chloropicon roscoffensis</name>
    <dbReference type="NCBI Taxonomy" id="1461544"/>
    <lineage>
        <taxon>Eukaryota</taxon>
        <taxon>Viridiplantae</taxon>
        <taxon>Chlorophyta</taxon>
        <taxon>Chloropicophyceae</taxon>
        <taxon>Chloropicales</taxon>
        <taxon>Chloropicaceae</taxon>
        <taxon>Chloropicon</taxon>
    </lineage>
</organism>
<reference evidence="2 3" key="1">
    <citation type="submission" date="2024-03" db="EMBL/GenBank/DDBJ databases">
        <title>Complete genome sequence of the green alga Chloropicon roscoffensis RCC1871.</title>
        <authorList>
            <person name="Lemieux C."/>
            <person name="Pombert J.-F."/>
            <person name="Otis C."/>
            <person name="Turmel M."/>
        </authorList>
    </citation>
    <scope>NUCLEOTIDE SEQUENCE [LARGE SCALE GENOMIC DNA]</scope>
    <source>
        <strain evidence="2 3">RCC1871</strain>
    </source>
</reference>
<gene>
    <name evidence="2" type="ORF">HKI87_12g71480</name>
</gene>
<dbReference type="GO" id="GO:0051256">
    <property type="term" value="P:mitotic spindle midzone assembly"/>
    <property type="evidence" value="ECO:0007669"/>
    <property type="project" value="TreeGrafter"/>
</dbReference>
<feature type="compositionally biased region" description="Pro residues" evidence="1">
    <location>
        <begin position="657"/>
        <end position="667"/>
    </location>
</feature>
<accession>A0AAX4PH73</accession>
<dbReference type="Pfam" id="PF14924">
    <property type="entry name" value="MAP10_N"/>
    <property type="match status" value="1"/>
</dbReference>
<evidence type="ECO:0000313" key="3">
    <source>
        <dbReference type="Proteomes" id="UP001472866"/>
    </source>
</evidence>
<dbReference type="GO" id="GO:0008017">
    <property type="term" value="F:microtubule binding"/>
    <property type="evidence" value="ECO:0007669"/>
    <property type="project" value="InterPro"/>
</dbReference>
<feature type="region of interest" description="Disordered" evidence="1">
    <location>
        <begin position="253"/>
        <end position="281"/>
    </location>
</feature>
<proteinExistence type="predicted"/>
<feature type="region of interest" description="Disordered" evidence="1">
    <location>
        <begin position="295"/>
        <end position="394"/>
    </location>
</feature>
<dbReference type="PANTHER" id="PTHR21831:SF2">
    <property type="entry name" value="MICROTUBULE-ASSOCIATED PROTEIN 10"/>
    <property type="match status" value="1"/>
</dbReference>
<protein>
    <submittedName>
        <fullName evidence="2">Uncharacterized protein</fullName>
    </submittedName>
</protein>
<dbReference type="GO" id="GO:0030496">
    <property type="term" value="C:midbody"/>
    <property type="evidence" value="ECO:0007669"/>
    <property type="project" value="TreeGrafter"/>
</dbReference>
<dbReference type="GO" id="GO:0032467">
    <property type="term" value="P:positive regulation of cytokinesis"/>
    <property type="evidence" value="ECO:0007669"/>
    <property type="project" value="TreeGrafter"/>
</dbReference>
<feature type="compositionally biased region" description="Low complexity" evidence="1">
    <location>
        <begin position="350"/>
        <end position="359"/>
    </location>
</feature>
<feature type="compositionally biased region" description="Acidic residues" evidence="1">
    <location>
        <begin position="546"/>
        <end position="558"/>
    </location>
</feature>
<dbReference type="AlphaFoldDB" id="A0AAX4PH73"/>
<feature type="compositionally biased region" description="Acidic residues" evidence="1">
    <location>
        <begin position="597"/>
        <end position="617"/>
    </location>
</feature>
<dbReference type="GO" id="GO:0005881">
    <property type="term" value="C:cytoplasmic microtubule"/>
    <property type="evidence" value="ECO:0007669"/>
    <property type="project" value="TreeGrafter"/>
</dbReference>
<evidence type="ECO:0000256" key="1">
    <source>
        <dbReference type="SAM" id="MobiDB-lite"/>
    </source>
</evidence>